<protein>
    <recommendedName>
        <fullName evidence="3">TMV resistance protein N</fullName>
    </recommendedName>
</protein>
<name>A0A6A1UPX5_9ROSI</name>
<keyword evidence="2" id="KW-1185">Reference proteome</keyword>
<evidence type="ECO:0000313" key="1">
    <source>
        <dbReference type="EMBL" id="KAB1201878.1"/>
    </source>
</evidence>
<dbReference type="AlphaFoldDB" id="A0A6A1UPX5"/>
<sequence length="275" mass="31187">MEGCKNITSPCKQSLMQVSSLALLNKFSFFIRLKCCLSQINMLLMVQEWFLDGCIDGGIFNPGNDVSECCTYQNDWSSVRFRVPRIGDSKLVGFALCVVYSSTCLGKIKSEGVSRISITNHTHTHTRNKIVTSVSARLCGRIDNEEDHLWLCNFSQISFISEGDEVEFGIHFQTPEVVNVKKIGVCPLVRKRNGIATNDDSIDVGDDEDAVQDPDGIESPIRALPHNMRPRQLRIREILMMNKMERIMRSQRQTEPLLEMCYVPSRQDFCDRAPT</sequence>
<evidence type="ECO:0000313" key="2">
    <source>
        <dbReference type="Proteomes" id="UP000516437"/>
    </source>
</evidence>
<dbReference type="Proteomes" id="UP000516437">
    <property type="component" value="Chromosome 8"/>
</dbReference>
<evidence type="ECO:0008006" key="3">
    <source>
        <dbReference type="Google" id="ProtNLM"/>
    </source>
</evidence>
<dbReference type="EMBL" id="RXIC02000026">
    <property type="protein sequence ID" value="KAB1201878.1"/>
    <property type="molecule type" value="Genomic_DNA"/>
</dbReference>
<comment type="caution">
    <text evidence="1">The sequence shown here is derived from an EMBL/GenBank/DDBJ whole genome shotgun (WGS) entry which is preliminary data.</text>
</comment>
<gene>
    <name evidence="1" type="ORF">CJ030_MR8G019194</name>
</gene>
<proteinExistence type="predicted"/>
<accession>A0A6A1UPX5</accession>
<organism evidence="1 2">
    <name type="scientific">Morella rubra</name>
    <name type="common">Chinese bayberry</name>
    <dbReference type="NCBI Taxonomy" id="262757"/>
    <lineage>
        <taxon>Eukaryota</taxon>
        <taxon>Viridiplantae</taxon>
        <taxon>Streptophyta</taxon>
        <taxon>Embryophyta</taxon>
        <taxon>Tracheophyta</taxon>
        <taxon>Spermatophyta</taxon>
        <taxon>Magnoliopsida</taxon>
        <taxon>eudicotyledons</taxon>
        <taxon>Gunneridae</taxon>
        <taxon>Pentapetalae</taxon>
        <taxon>rosids</taxon>
        <taxon>fabids</taxon>
        <taxon>Fagales</taxon>
        <taxon>Myricaceae</taxon>
        <taxon>Morella</taxon>
    </lineage>
</organism>
<reference evidence="1 2" key="1">
    <citation type="journal article" date="2019" name="Plant Biotechnol. J.">
        <title>The red bayberry genome and genetic basis of sex determination.</title>
        <authorList>
            <person name="Jia H.M."/>
            <person name="Jia H.J."/>
            <person name="Cai Q.L."/>
            <person name="Wang Y."/>
            <person name="Zhao H.B."/>
            <person name="Yang W.F."/>
            <person name="Wang G.Y."/>
            <person name="Li Y.H."/>
            <person name="Zhan D.L."/>
            <person name="Shen Y.T."/>
            <person name="Niu Q.F."/>
            <person name="Chang L."/>
            <person name="Qiu J."/>
            <person name="Zhao L."/>
            <person name="Xie H.B."/>
            <person name="Fu W.Y."/>
            <person name="Jin J."/>
            <person name="Li X.W."/>
            <person name="Jiao Y."/>
            <person name="Zhou C.C."/>
            <person name="Tu T."/>
            <person name="Chai C.Y."/>
            <person name="Gao J.L."/>
            <person name="Fan L.J."/>
            <person name="van de Weg E."/>
            <person name="Wang J.Y."/>
            <person name="Gao Z.S."/>
        </authorList>
    </citation>
    <scope>NUCLEOTIDE SEQUENCE [LARGE SCALE GENOMIC DNA]</scope>
    <source>
        <tissue evidence="1">Leaves</tissue>
    </source>
</reference>